<evidence type="ECO:0000313" key="2">
    <source>
        <dbReference type="EnsemblProtists" id="EOD20368"/>
    </source>
</evidence>
<feature type="compositionally biased region" description="Pro residues" evidence="1">
    <location>
        <begin position="60"/>
        <end position="72"/>
    </location>
</feature>
<name>A0A0D3JA33_EMIH1</name>
<reference evidence="3" key="1">
    <citation type="journal article" date="2013" name="Nature">
        <title>Pan genome of the phytoplankton Emiliania underpins its global distribution.</title>
        <authorList>
            <person name="Read B.A."/>
            <person name="Kegel J."/>
            <person name="Klute M.J."/>
            <person name="Kuo A."/>
            <person name="Lefebvre S.C."/>
            <person name="Maumus F."/>
            <person name="Mayer C."/>
            <person name="Miller J."/>
            <person name="Monier A."/>
            <person name="Salamov A."/>
            <person name="Young J."/>
            <person name="Aguilar M."/>
            <person name="Claverie J.M."/>
            <person name="Frickenhaus S."/>
            <person name="Gonzalez K."/>
            <person name="Herman E.K."/>
            <person name="Lin Y.C."/>
            <person name="Napier J."/>
            <person name="Ogata H."/>
            <person name="Sarno A.F."/>
            <person name="Shmutz J."/>
            <person name="Schroeder D."/>
            <person name="de Vargas C."/>
            <person name="Verret F."/>
            <person name="von Dassow P."/>
            <person name="Valentin K."/>
            <person name="Van de Peer Y."/>
            <person name="Wheeler G."/>
            <person name="Dacks J.B."/>
            <person name="Delwiche C.F."/>
            <person name="Dyhrman S.T."/>
            <person name="Glockner G."/>
            <person name="John U."/>
            <person name="Richards T."/>
            <person name="Worden A.Z."/>
            <person name="Zhang X."/>
            <person name="Grigoriev I.V."/>
            <person name="Allen A.E."/>
            <person name="Bidle K."/>
            <person name="Borodovsky M."/>
            <person name="Bowler C."/>
            <person name="Brownlee C."/>
            <person name="Cock J.M."/>
            <person name="Elias M."/>
            <person name="Gladyshev V.N."/>
            <person name="Groth M."/>
            <person name="Guda C."/>
            <person name="Hadaegh A."/>
            <person name="Iglesias-Rodriguez M.D."/>
            <person name="Jenkins J."/>
            <person name="Jones B.M."/>
            <person name="Lawson T."/>
            <person name="Leese F."/>
            <person name="Lindquist E."/>
            <person name="Lobanov A."/>
            <person name="Lomsadze A."/>
            <person name="Malik S.B."/>
            <person name="Marsh M.E."/>
            <person name="Mackinder L."/>
            <person name="Mock T."/>
            <person name="Mueller-Roeber B."/>
            <person name="Pagarete A."/>
            <person name="Parker M."/>
            <person name="Probert I."/>
            <person name="Quesneville H."/>
            <person name="Raines C."/>
            <person name="Rensing S.A."/>
            <person name="Riano-Pachon D.M."/>
            <person name="Richier S."/>
            <person name="Rokitta S."/>
            <person name="Shiraiwa Y."/>
            <person name="Soanes D.M."/>
            <person name="van der Giezen M."/>
            <person name="Wahlund T.M."/>
            <person name="Williams B."/>
            <person name="Wilson W."/>
            <person name="Wolfe G."/>
            <person name="Wurch L.L."/>
        </authorList>
    </citation>
    <scope>NUCLEOTIDE SEQUENCE</scope>
</reference>
<sequence>MGERRRWSQLGAARPAAAARARRRGRRLDRAGCGHAVRGRSAGATAAQPHQCLPHERPSPSAPLPSPTPFRPPRARRLARRHASDGALPTGGRAAGCASSSAASRAPSAAACASARSTRRRAGSRRTRGCPPARGSAAARPT</sequence>
<evidence type="ECO:0000313" key="3">
    <source>
        <dbReference type="Proteomes" id="UP000013827"/>
    </source>
</evidence>
<evidence type="ECO:0000256" key="1">
    <source>
        <dbReference type="SAM" id="MobiDB-lite"/>
    </source>
</evidence>
<feature type="compositionally biased region" description="Low complexity" evidence="1">
    <location>
        <begin position="90"/>
        <end position="116"/>
    </location>
</feature>
<dbReference type="PaxDb" id="2903-EOD20368"/>
<dbReference type="AlphaFoldDB" id="A0A0D3JA33"/>
<feature type="compositionally biased region" description="Basic residues" evidence="1">
    <location>
        <begin position="117"/>
        <end position="128"/>
    </location>
</feature>
<accession>A0A0D3JA33</accession>
<reference evidence="2" key="2">
    <citation type="submission" date="2024-10" db="UniProtKB">
        <authorList>
            <consortium name="EnsemblProtists"/>
        </authorList>
    </citation>
    <scope>IDENTIFICATION</scope>
</reference>
<keyword evidence="3" id="KW-1185">Reference proteome</keyword>
<dbReference type="EnsemblProtists" id="EOD20368">
    <property type="protein sequence ID" value="EOD20368"/>
    <property type="gene ID" value="EMIHUDRAFT_444688"/>
</dbReference>
<feature type="region of interest" description="Disordered" evidence="1">
    <location>
        <begin position="1"/>
        <end position="142"/>
    </location>
</feature>
<organism evidence="2 3">
    <name type="scientific">Emiliania huxleyi (strain CCMP1516)</name>
    <dbReference type="NCBI Taxonomy" id="280463"/>
    <lineage>
        <taxon>Eukaryota</taxon>
        <taxon>Haptista</taxon>
        <taxon>Haptophyta</taxon>
        <taxon>Prymnesiophyceae</taxon>
        <taxon>Isochrysidales</taxon>
        <taxon>Noelaerhabdaceae</taxon>
        <taxon>Emiliania</taxon>
    </lineage>
</organism>
<proteinExistence type="predicted"/>
<dbReference type="Proteomes" id="UP000013827">
    <property type="component" value="Unassembled WGS sequence"/>
</dbReference>
<protein>
    <submittedName>
        <fullName evidence="2">Uncharacterized protein</fullName>
    </submittedName>
</protein>